<evidence type="ECO:0000256" key="1">
    <source>
        <dbReference type="SAM" id="Phobius"/>
    </source>
</evidence>
<sequence length="122" mass="13670">MGLVTPIDSLCETQRKDSCKLGEFLSAALCHQIGGALLVFLVSYNLRIIRVAFSPSEWYQSSLMSRMGIKFEDEILGLLLLNSLLESWETFKVSITNSAPNGVVSLQMVKRSVLNEEMRRKA</sequence>
<name>A0A371F671_MUCPR</name>
<gene>
    <name evidence="2" type="ORF">CR513_46533</name>
</gene>
<reference evidence="2" key="1">
    <citation type="submission" date="2018-05" db="EMBL/GenBank/DDBJ databases">
        <title>Draft genome of Mucuna pruriens seed.</title>
        <authorList>
            <person name="Nnadi N.E."/>
            <person name="Vos R."/>
            <person name="Hasami M.H."/>
            <person name="Devisetty U.K."/>
            <person name="Aguiy J.C."/>
        </authorList>
    </citation>
    <scope>NUCLEOTIDE SEQUENCE [LARGE SCALE GENOMIC DNA]</scope>
    <source>
        <strain evidence="2">JCA_2017</strain>
    </source>
</reference>
<dbReference type="Proteomes" id="UP000257109">
    <property type="component" value="Unassembled WGS sequence"/>
</dbReference>
<protein>
    <submittedName>
        <fullName evidence="2">Uncharacterized protein</fullName>
    </submittedName>
</protein>
<dbReference type="OrthoDB" id="1727975at2759"/>
<accession>A0A371F671</accession>
<dbReference type="AlphaFoldDB" id="A0A371F671"/>
<dbReference type="EMBL" id="QJKJ01010406">
    <property type="protein sequence ID" value="RDX73802.1"/>
    <property type="molecule type" value="Genomic_DNA"/>
</dbReference>
<evidence type="ECO:0000313" key="2">
    <source>
        <dbReference type="EMBL" id="RDX73802.1"/>
    </source>
</evidence>
<dbReference type="Pfam" id="PF14223">
    <property type="entry name" value="Retrotran_gag_2"/>
    <property type="match status" value="1"/>
</dbReference>
<feature type="transmembrane region" description="Helical" evidence="1">
    <location>
        <begin position="24"/>
        <end position="46"/>
    </location>
</feature>
<keyword evidence="3" id="KW-1185">Reference proteome</keyword>
<organism evidence="2 3">
    <name type="scientific">Mucuna pruriens</name>
    <name type="common">Velvet bean</name>
    <name type="synonym">Dolichos pruriens</name>
    <dbReference type="NCBI Taxonomy" id="157652"/>
    <lineage>
        <taxon>Eukaryota</taxon>
        <taxon>Viridiplantae</taxon>
        <taxon>Streptophyta</taxon>
        <taxon>Embryophyta</taxon>
        <taxon>Tracheophyta</taxon>
        <taxon>Spermatophyta</taxon>
        <taxon>Magnoliopsida</taxon>
        <taxon>eudicotyledons</taxon>
        <taxon>Gunneridae</taxon>
        <taxon>Pentapetalae</taxon>
        <taxon>rosids</taxon>
        <taxon>fabids</taxon>
        <taxon>Fabales</taxon>
        <taxon>Fabaceae</taxon>
        <taxon>Papilionoideae</taxon>
        <taxon>50 kb inversion clade</taxon>
        <taxon>NPAAA clade</taxon>
        <taxon>indigoferoid/millettioid clade</taxon>
        <taxon>Phaseoleae</taxon>
        <taxon>Mucuna</taxon>
    </lineage>
</organism>
<evidence type="ECO:0000313" key="3">
    <source>
        <dbReference type="Proteomes" id="UP000257109"/>
    </source>
</evidence>
<keyword evidence="1" id="KW-0472">Membrane</keyword>
<feature type="non-terminal residue" evidence="2">
    <location>
        <position position="1"/>
    </location>
</feature>
<proteinExistence type="predicted"/>
<comment type="caution">
    <text evidence="2">The sequence shown here is derived from an EMBL/GenBank/DDBJ whole genome shotgun (WGS) entry which is preliminary data.</text>
</comment>
<keyword evidence="1" id="KW-0812">Transmembrane</keyword>
<keyword evidence="1" id="KW-1133">Transmembrane helix</keyword>